<keyword evidence="1" id="KW-0175">Coiled coil</keyword>
<organism evidence="2 3">
    <name type="scientific">Evansella alkalicola</name>
    <dbReference type="NCBI Taxonomy" id="745819"/>
    <lineage>
        <taxon>Bacteria</taxon>
        <taxon>Bacillati</taxon>
        <taxon>Bacillota</taxon>
        <taxon>Bacilli</taxon>
        <taxon>Bacillales</taxon>
        <taxon>Bacillaceae</taxon>
        <taxon>Evansella</taxon>
    </lineage>
</organism>
<dbReference type="Proteomes" id="UP000790580">
    <property type="component" value="Unassembled WGS sequence"/>
</dbReference>
<dbReference type="RefSeq" id="WP_088076040.1">
    <property type="nucleotide sequence ID" value="NZ_JAHQCR010000045.1"/>
</dbReference>
<dbReference type="EMBL" id="JAHQCR010000045">
    <property type="protein sequence ID" value="MBU9721867.1"/>
    <property type="molecule type" value="Genomic_DNA"/>
</dbReference>
<sequence length="214" mass="25121">MKRVLLITVTAIIFLLLTGCINGDEGQLEPIEDTGDIETLISTNQQLVQQIESYKDENTSLQEQVKELEEENRSLKDNILTYRQELIEKDNLREEELVTRDYLDELAKEIFQAMNDRDHYFLEGIVAENIQVNANAETLDMHDENGRLYYTFHYISLDSVNYIRQTSFNYDFDEEVFESEYSLTTGDSKDYTFDGGIKLTFIYEDEWRLSSIVR</sequence>
<reference evidence="2 3" key="1">
    <citation type="submission" date="2021-06" db="EMBL/GenBank/DDBJ databases">
        <title>Bacillus sp. RD4P76, an endophyte from a halophyte.</title>
        <authorList>
            <person name="Sun J.-Q."/>
        </authorList>
    </citation>
    <scope>NUCLEOTIDE SEQUENCE [LARGE SCALE GENOMIC DNA]</scope>
    <source>
        <strain evidence="2 3">JCM 17098</strain>
    </source>
</reference>
<keyword evidence="3" id="KW-1185">Reference proteome</keyword>
<dbReference type="PROSITE" id="PS51257">
    <property type="entry name" value="PROKAR_LIPOPROTEIN"/>
    <property type="match status" value="1"/>
</dbReference>
<protein>
    <submittedName>
        <fullName evidence="2">Uncharacterized protein</fullName>
    </submittedName>
</protein>
<gene>
    <name evidence="2" type="ORF">KS407_10520</name>
</gene>
<evidence type="ECO:0000313" key="2">
    <source>
        <dbReference type="EMBL" id="MBU9721867.1"/>
    </source>
</evidence>
<evidence type="ECO:0000313" key="3">
    <source>
        <dbReference type="Proteomes" id="UP000790580"/>
    </source>
</evidence>
<name>A0ABS6JUD5_9BACI</name>
<feature type="coiled-coil region" evidence="1">
    <location>
        <begin position="37"/>
        <end position="85"/>
    </location>
</feature>
<proteinExistence type="predicted"/>
<comment type="caution">
    <text evidence="2">The sequence shown here is derived from an EMBL/GenBank/DDBJ whole genome shotgun (WGS) entry which is preliminary data.</text>
</comment>
<accession>A0ABS6JUD5</accession>
<evidence type="ECO:0000256" key="1">
    <source>
        <dbReference type="SAM" id="Coils"/>
    </source>
</evidence>